<dbReference type="RefSeq" id="WP_386820930.1">
    <property type="nucleotide sequence ID" value="NZ_JBHUIT010000031.1"/>
</dbReference>
<dbReference type="EC" id="2.1.1.72" evidence="2"/>
<evidence type="ECO:0000256" key="3">
    <source>
        <dbReference type="ARBA" id="ARBA00022603"/>
    </source>
</evidence>
<dbReference type="Pfam" id="PF01555">
    <property type="entry name" value="N6_N4_Mtase"/>
    <property type="match status" value="1"/>
</dbReference>
<feature type="domain" description="DNA methylase N-4/N-6" evidence="7">
    <location>
        <begin position="116"/>
        <end position="425"/>
    </location>
</feature>
<comment type="catalytic activity">
    <reaction evidence="6">
        <text>a 2'-deoxyadenosine in DNA + S-adenosyl-L-methionine = an N(6)-methyl-2'-deoxyadenosine in DNA + S-adenosyl-L-homocysteine + H(+)</text>
        <dbReference type="Rhea" id="RHEA:15197"/>
        <dbReference type="Rhea" id="RHEA-COMP:12418"/>
        <dbReference type="Rhea" id="RHEA-COMP:12419"/>
        <dbReference type="ChEBI" id="CHEBI:15378"/>
        <dbReference type="ChEBI" id="CHEBI:57856"/>
        <dbReference type="ChEBI" id="CHEBI:59789"/>
        <dbReference type="ChEBI" id="CHEBI:90615"/>
        <dbReference type="ChEBI" id="CHEBI:90616"/>
        <dbReference type="EC" id="2.1.1.72"/>
    </reaction>
</comment>
<dbReference type="InterPro" id="IPR002941">
    <property type="entry name" value="DNA_methylase_N4/N6"/>
</dbReference>
<evidence type="ECO:0000256" key="2">
    <source>
        <dbReference type="ARBA" id="ARBA00011900"/>
    </source>
</evidence>
<dbReference type="InterPro" id="IPR029063">
    <property type="entry name" value="SAM-dependent_MTases_sf"/>
</dbReference>
<dbReference type="InterPro" id="IPR002052">
    <property type="entry name" value="DNA_methylase_N6_adenine_CS"/>
</dbReference>
<accession>A0ABW5D9H2</accession>
<reference evidence="9" key="1">
    <citation type="journal article" date="2019" name="Int. J. Syst. Evol. Microbiol.">
        <title>The Global Catalogue of Microorganisms (GCM) 10K type strain sequencing project: providing services to taxonomists for standard genome sequencing and annotation.</title>
        <authorList>
            <consortium name="The Broad Institute Genomics Platform"/>
            <consortium name="The Broad Institute Genome Sequencing Center for Infectious Disease"/>
            <person name="Wu L."/>
            <person name="Ma J."/>
        </authorList>
    </citation>
    <scope>NUCLEOTIDE SEQUENCE [LARGE SCALE GENOMIC DNA]</scope>
    <source>
        <strain evidence="9">CGMCC 4.7106</strain>
    </source>
</reference>
<evidence type="ECO:0000256" key="5">
    <source>
        <dbReference type="ARBA" id="ARBA00022691"/>
    </source>
</evidence>
<protein>
    <recommendedName>
        <fullName evidence="2">site-specific DNA-methyltransferase (adenine-specific)</fullName>
        <ecNumber evidence="2">2.1.1.72</ecNumber>
    </recommendedName>
</protein>
<keyword evidence="9" id="KW-1185">Reference proteome</keyword>
<dbReference type="PROSITE" id="PS00092">
    <property type="entry name" value="N6_MTASE"/>
    <property type="match status" value="1"/>
</dbReference>
<dbReference type="Proteomes" id="UP001597375">
    <property type="component" value="Unassembled WGS sequence"/>
</dbReference>
<evidence type="ECO:0000313" key="9">
    <source>
        <dbReference type="Proteomes" id="UP001597375"/>
    </source>
</evidence>
<evidence type="ECO:0000256" key="4">
    <source>
        <dbReference type="ARBA" id="ARBA00022679"/>
    </source>
</evidence>
<proteinExistence type="inferred from homology"/>
<dbReference type="PRINTS" id="PR00506">
    <property type="entry name" value="D21N6MTFRASE"/>
</dbReference>
<dbReference type="EMBL" id="JBHUIT010000031">
    <property type="protein sequence ID" value="MFD2257612.1"/>
    <property type="molecule type" value="Genomic_DNA"/>
</dbReference>
<organism evidence="8 9">
    <name type="scientific">Luteolibacter algae</name>
    <dbReference type="NCBI Taxonomy" id="454151"/>
    <lineage>
        <taxon>Bacteria</taxon>
        <taxon>Pseudomonadati</taxon>
        <taxon>Verrucomicrobiota</taxon>
        <taxon>Verrucomicrobiia</taxon>
        <taxon>Verrucomicrobiales</taxon>
        <taxon>Verrucomicrobiaceae</taxon>
        <taxon>Luteolibacter</taxon>
    </lineage>
</organism>
<keyword evidence="5" id="KW-0949">S-adenosyl-L-methionine</keyword>
<comment type="caution">
    <text evidence="8">The sequence shown here is derived from an EMBL/GenBank/DDBJ whole genome shotgun (WGS) entry which is preliminary data.</text>
</comment>
<dbReference type="SUPFAM" id="SSF53335">
    <property type="entry name" value="S-adenosyl-L-methionine-dependent methyltransferases"/>
    <property type="match status" value="1"/>
</dbReference>
<evidence type="ECO:0000259" key="7">
    <source>
        <dbReference type="Pfam" id="PF01555"/>
    </source>
</evidence>
<keyword evidence="4 8" id="KW-0808">Transferase</keyword>
<dbReference type="PIRSF" id="PIRSF015855">
    <property type="entry name" value="TypeIII_Mtase_mKpnI"/>
    <property type="match status" value="1"/>
</dbReference>
<dbReference type="InterPro" id="IPR002295">
    <property type="entry name" value="N4/N6-MTase_EcoPI_Mod-like"/>
</dbReference>
<gene>
    <name evidence="8" type="ORF">ACFSSA_13095</name>
</gene>
<sequence length="662" mass="75454">MSHPRVPQELSQPITENLQKLAVLFPSAVKDGALDIEALREELGEFEEIRPGDEKYELNWVGKQAAKKEAFAPLLGKTLAFKPGESKDPETTENLYIEGDNLEALKLLRQNYFGEVKMIYIDPPYNTGNDFVYADKFKVSAEESEEEEGAVSAEGKRLIKNEKSSNRFHARWLDMMCPRLRIAKDLLREDGVIFISIDDNEVANLRALCDEVFEASNFVASVIWQKKYSTKADSLHFSESHDYILVYSRNIDKLRLTGLERTEKQLSIYKNPDDDPRGLWTSDNLLRTEVRDYAIFPIISPKTGEHFLPPAGSSWRYNKDKIKTLLLENRIWFGVNGDMRPRLKRFLSDVRSSIVPQTFWNFSEVGHSDSAKKELAKILDQAFFSTPKPVRLLHRIAHLSSDTRDLILDFFSGSATTAHAVMQINAEDGGKRRHIMVQLPEVCDEKSEAAKAGYKTIAEIGRERIRRAGEKVKEELRVKHAEWKKNLALAEKKGEAAPEESNPYVRDPDSLDIGFKAFRIEDTKINWIRKDLRGEDITYAAMTSQDALDFVPGYTDEDIVYEVMLRQSNIPLTQAITKPVPGANGKRTYLYGESYLISLEETVTKELIETLAALEPTPLKYFFRDSAFGKDIALKDETFRRLNAEIAKNHGDQGTAYTVEFI</sequence>
<dbReference type="GO" id="GO:0032259">
    <property type="term" value="P:methylation"/>
    <property type="evidence" value="ECO:0007669"/>
    <property type="project" value="UniProtKB-KW"/>
</dbReference>
<evidence type="ECO:0000256" key="6">
    <source>
        <dbReference type="ARBA" id="ARBA00047942"/>
    </source>
</evidence>
<dbReference type="Gene3D" id="3.40.50.150">
    <property type="entry name" value="Vaccinia Virus protein VP39"/>
    <property type="match status" value="1"/>
</dbReference>
<dbReference type="GO" id="GO:0008168">
    <property type="term" value="F:methyltransferase activity"/>
    <property type="evidence" value="ECO:0007669"/>
    <property type="project" value="UniProtKB-KW"/>
</dbReference>
<evidence type="ECO:0000313" key="8">
    <source>
        <dbReference type="EMBL" id="MFD2257612.1"/>
    </source>
</evidence>
<keyword evidence="3 8" id="KW-0489">Methyltransferase</keyword>
<evidence type="ECO:0000256" key="1">
    <source>
        <dbReference type="ARBA" id="ARBA00006594"/>
    </source>
</evidence>
<name>A0ABW5D9H2_9BACT</name>
<comment type="similarity">
    <text evidence="1">Belongs to the N(4)/N(6)-methyltransferase family.</text>
</comment>